<comment type="subcellular location">
    <subcellularLocation>
        <location evidence="1">Cell membrane</location>
        <topology evidence="1">Multi-pass membrane protein</topology>
    </subcellularLocation>
</comment>
<feature type="transmembrane region" description="Helical" evidence="6">
    <location>
        <begin position="272"/>
        <end position="291"/>
    </location>
</feature>
<dbReference type="STRING" id="694430.Natoc_3892"/>
<organism evidence="8 9">
    <name type="scientific">Natronococcus occultus SP4</name>
    <dbReference type="NCBI Taxonomy" id="694430"/>
    <lineage>
        <taxon>Archaea</taxon>
        <taxon>Methanobacteriati</taxon>
        <taxon>Methanobacteriota</taxon>
        <taxon>Stenosarchaea group</taxon>
        <taxon>Halobacteria</taxon>
        <taxon>Halobacteriales</taxon>
        <taxon>Natrialbaceae</taxon>
        <taxon>Natronococcus</taxon>
    </lineage>
</organism>
<dbReference type="AlphaFoldDB" id="L0K2Q1"/>
<dbReference type="PANTHER" id="PTHR30250">
    <property type="entry name" value="PST FAMILY PREDICTED COLANIC ACID TRANSPORTER"/>
    <property type="match status" value="1"/>
</dbReference>
<feature type="transmembrane region" description="Helical" evidence="6">
    <location>
        <begin position="137"/>
        <end position="158"/>
    </location>
</feature>
<feature type="transmembrane region" description="Helical" evidence="6">
    <location>
        <begin position="232"/>
        <end position="251"/>
    </location>
</feature>
<reference evidence="8 9" key="1">
    <citation type="submission" date="2012-11" db="EMBL/GenBank/DDBJ databases">
        <title>FINISHED of Natronococcus occultus SP4, DSM 3396.</title>
        <authorList>
            <consortium name="DOE Joint Genome Institute"/>
            <person name="Eisen J."/>
            <person name="Huntemann M."/>
            <person name="Wei C.-L."/>
            <person name="Han J."/>
            <person name="Detter J.C."/>
            <person name="Han C."/>
            <person name="Tapia R."/>
            <person name="Chen A."/>
            <person name="Kyrpides N."/>
            <person name="Mavromatis K."/>
            <person name="Markowitz V."/>
            <person name="Szeto E."/>
            <person name="Ivanova N."/>
            <person name="Mikhailova N."/>
            <person name="Ovchinnikova G."/>
            <person name="Pagani I."/>
            <person name="Pati A."/>
            <person name="Goodwin L."/>
            <person name="Nordberg H.P."/>
            <person name="Cantor M.N."/>
            <person name="Hua S.X."/>
            <person name="Woyke T."/>
            <person name="Eisen J."/>
            <person name="Klenk H.-P."/>
            <person name="Klenk H.-P."/>
        </authorList>
    </citation>
    <scope>NUCLEOTIDE SEQUENCE [LARGE SCALE GENOMIC DNA]</scope>
    <source>
        <strain evidence="8 9">SP4</strain>
    </source>
</reference>
<dbReference type="GO" id="GO:0005886">
    <property type="term" value="C:plasma membrane"/>
    <property type="evidence" value="ECO:0007669"/>
    <property type="project" value="UniProtKB-SubCell"/>
</dbReference>
<dbReference type="EMBL" id="CP003929">
    <property type="protein sequence ID" value="AGB39592.1"/>
    <property type="molecule type" value="Genomic_DNA"/>
</dbReference>
<keyword evidence="2" id="KW-1003">Cell membrane</keyword>
<evidence type="ECO:0000256" key="3">
    <source>
        <dbReference type="ARBA" id="ARBA00022692"/>
    </source>
</evidence>
<feature type="transmembrane region" description="Helical" evidence="6">
    <location>
        <begin position="386"/>
        <end position="404"/>
    </location>
</feature>
<evidence type="ECO:0000259" key="7">
    <source>
        <dbReference type="PROSITE" id="PS51015"/>
    </source>
</evidence>
<keyword evidence="9" id="KW-1185">Reference proteome</keyword>
<sequence>MSVRAVLESRGAEFGYNKSFPNQSFGYCGYYVRTASWRSVGDRSGPTVSLLEDRVSRRSSGSLSTGSARIATLFLGFVTLPIIFRLLGPAEFGDYSVLLSAFAFYAILVSSGIVDGVRNSLEAERSIADWEPYVVGYYLRLALLFALTGAFVLVFLSRNGYVATLFGDTYTSYVYGLAILGVSVQFQLYSRETLAGLGLQGHAESLGVLEKVAFAVVAIPLLALGFGVPGALVGHAVASIICGAIGLVAIHQHVSLSSVLRIPPREFPRTELLAVNSVSVVLLFLFALLYHVDILLLHQFRESAAVGNYRAALFVAELLWFVPIALQAVPTRSTPALWARDRVEELAPLAPKTTRYTALLTAVVAVILGALADTLVPIYFGSDATPAIGPLLVLLPGALGFALARPVFAASKAEDAVRYPIAATAGAAGITVVLNILLIPPYGMYGAAVATTIGYGSMFVFHVLAARRIGFDPLAGARLGRVAATTALAAVPIFALATVVVNPWLALLLVPLFGLFIALVFAVLTGTIAPSEPFELLAALPEPIGPRAEPIRRRLEDVNGDLTAVGWFQSMLFLAGITLLLSGILLATFGPDTGVPVFG</sequence>
<proteinExistence type="predicted"/>
<feature type="transmembrane region" description="Helical" evidence="6">
    <location>
        <begin position="170"/>
        <end position="188"/>
    </location>
</feature>
<feature type="transmembrane region" description="Helical" evidence="6">
    <location>
        <begin position="358"/>
        <end position="380"/>
    </location>
</feature>
<dbReference type="PROSITE" id="PS51015">
    <property type="entry name" value="YDG"/>
    <property type="match status" value="1"/>
</dbReference>
<feature type="transmembrane region" description="Helical" evidence="6">
    <location>
        <begin position="311"/>
        <end position="330"/>
    </location>
</feature>
<feature type="transmembrane region" description="Helical" evidence="6">
    <location>
        <begin position="416"/>
        <end position="439"/>
    </location>
</feature>
<feature type="transmembrane region" description="Helical" evidence="6">
    <location>
        <begin position="208"/>
        <end position="226"/>
    </location>
</feature>
<feature type="transmembrane region" description="Helical" evidence="6">
    <location>
        <begin position="562"/>
        <end position="589"/>
    </location>
</feature>
<evidence type="ECO:0000256" key="6">
    <source>
        <dbReference type="SAM" id="Phobius"/>
    </source>
</evidence>
<feature type="transmembrane region" description="Helical" evidence="6">
    <location>
        <begin position="445"/>
        <end position="466"/>
    </location>
</feature>
<feature type="transmembrane region" description="Helical" evidence="6">
    <location>
        <begin position="96"/>
        <end position="117"/>
    </location>
</feature>
<evidence type="ECO:0000256" key="5">
    <source>
        <dbReference type="ARBA" id="ARBA00023136"/>
    </source>
</evidence>
<feature type="transmembrane region" description="Helical" evidence="6">
    <location>
        <begin position="504"/>
        <end position="524"/>
    </location>
</feature>
<evidence type="ECO:0000256" key="2">
    <source>
        <dbReference type="ARBA" id="ARBA00022475"/>
    </source>
</evidence>
<evidence type="ECO:0000256" key="1">
    <source>
        <dbReference type="ARBA" id="ARBA00004651"/>
    </source>
</evidence>
<dbReference type="InterPro" id="IPR003105">
    <property type="entry name" value="SRA_YDG"/>
</dbReference>
<protein>
    <submittedName>
        <fullName evidence="8">Membrane protein involved in the export of O-antigen and teichoic acid</fullName>
    </submittedName>
</protein>
<feature type="transmembrane region" description="Helical" evidence="6">
    <location>
        <begin position="66"/>
        <end position="84"/>
    </location>
</feature>
<dbReference type="KEGG" id="nou:Natoc_3892"/>
<dbReference type="InterPro" id="IPR050833">
    <property type="entry name" value="Poly_Biosynth_Transport"/>
</dbReference>
<keyword evidence="5 6" id="KW-0472">Membrane</keyword>
<accession>L0K2Q1</accession>
<dbReference type="HOGENOM" id="CLU_541455_0_0_2"/>
<feature type="transmembrane region" description="Helical" evidence="6">
    <location>
        <begin position="478"/>
        <end position="498"/>
    </location>
</feature>
<dbReference type="Proteomes" id="UP000010878">
    <property type="component" value="Chromosome"/>
</dbReference>
<keyword evidence="4 6" id="KW-1133">Transmembrane helix</keyword>
<feature type="domain" description="YDG" evidence="7">
    <location>
        <begin position="1"/>
        <end position="57"/>
    </location>
</feature>
<dbReference type="eggNOG" id="arCOG02209">
    <property type="taxonomic scope" value="Archaea"/>
</dbReference>
<dbReference type="PANTHER" id="PTHR30250:SF11">
    <property type="entry name" value="O-ANTIGEN TRANSPORTER-RELATED"/>
    <property type="match status" value="1"/>
</dbReference>
<dbReference type="Pfam" id="PF01943">
    <property type="entry name" value="Polysacc_synt"/>
    <property type="match status" value="1"/>
</dbReference>
<dbReference type="GeneID" id="14402903"/>
<evidence type="ECO:0000313" key="8">
    <source>
        <dbReference type="EMBL" id="AGB39592.1"/>
    </source>
</evidence>
<name>L0K2Q1_9EURY</name>
<evidence type="ECO:0000313" key="9">
    <source>
        <dbReference type="Proteomes" id="UP000010878"/>
    </source>
</evidence>
<gene>
    <name evidence="8" type="ORF">Natoc_3892</name>
</gene>
<evidence type="ECO:0000256" key="4">
    <source>
        <dbReference type="ARBA" id="ARBA00022989"/>
    </source>
</evidence>
<dbReference type="InterPro" id="IPR002797">
    <property type="entry name" value="Polysacc_synth"/>
</dbReference>
<dbReference type="RefSeq" id="WP_015323026.1">
    <property type="nucleotide sequence ID" value="NC_019974.1"/>
</dbReference>
<keyword evidence="3 6" id="KW-0812">Transmembrane</keyword>